<name>A0A543APT2_9ACTN</name>
<dbReference type="Gene3D" id="3.40.50.410">
    <property type="entry name" value="von Willebrand factor, type A domain"/>
    <property type="match status" value="1"/>
</dbReference>
<feature type="domain" description="VWFA" evidence="1">
    <location>
        <begin position="11"/>
        <end position="120"/>
    </location>
</feature>
<dbReference type="InParanoid" id="A0A543APT2"/>
<keyword evidence="3" id="KW-1185">Reference proteome</keyword>
<dbReference type="Proteomes" id="UP000317043">
    <property type="component" value="Unassembled WGS sequence"/>
</dbReference>
<comment type="caution">
    <text evidence="2">The sequence shown here is derived from an EMBL/GenBank/DDBJ whole genome shotgun (WGS) entry which is preliminary data.</text>
</comment>
<proteinExistence type="predicted"/>
<dbReference type="OrthoDB" id="9806395at2"/>
<organism evidence="2 3">
    <name type="scientific">Stackebrandtia endophytica</name>
    <dbReference type="NCBI Taxonomy" id="1496996"/>
    <lineage>
        <taxon>Bacteria</taxon>
        <taxon>Bacillati</taxon>
        <taxon>Actinomycetota</taxon>
        <taxon>Actinomycetes</taxon>
        <taxon>Glycomycetales</taxon>
        <taxon>Glycomycetaceae</taxon>
        <taxon>Stackebrandtia</taxon>
    </lineage>
</organism>
<dbReference type="AlphaFoldDB" id="A0A543APT2"/>
<evidence type="ECO:0000313" key="3">
    <source>
        <dbReference type="Proteomes" id="UP000317043"/>
    </source>
</evidence>
<dbReference type="InterPro" id="IPR036465">
    <property type="entry name" value="vWFA_dom_sf"/>
</dbReference>
<reference evidence="2 3" key="1">
    <citation type="submission" date="2019-06" db="EMBL/GenBank/DDBJ databases">
        <title>Sequencing the genomes of 1000 actinobacteria strains.</title>
        <authorList>
            <person name="Klenk H.-P."/>
        </authorList>
    </citation>
    <scope>NUCLEOTIDE SEQUENCE [LARGE SCALE GENOMIC DNA]</scope>
    <source>
        <strain evidence="2 3">DSM 45928</strain>
    </source>
</reference>
<dbReference type="Pfam" id="PF13519">
    <property type="entry name" value="VWA_2"/>
    <property type="match status" value="1"/>
</dbReference>
<gene>
    <name evidence="2" type="ORF">FB566_0019</name>
</gene>
<protein>
    <submittedName>
        <fullName evidence="2">Uncharacterized protein YegL</fullName>
    </submittedName>
</protein>
<dbReference type="InterPro" id="IPR002035">
    <property type="entry name" value="VWF_A"/>
</dbReference>
<dbReference type="EMBL" id="VFOW01000001">
    <property type="protein sequence ID" value="TQL74536.1"/>
    <property type="molecule type" value="Genomic_DNA"/>
</dbReference>
<dbReference type="SUPFAM" id="SSF53300">
    <property type="entry name" value="vWA-like"/>
    <property type="match status" value="1"/>
</dbReference>
<evidence type="ECO:0000313" key="2">
    <source>
        <dbReference type="EMBL" id="TQL74536.1"/>
    </source>
</evidence>
<dbReference type="RefSeq" id="WP_142033724.1">
    <property type="nucleotide sequence ID" value="NZ_JBHTGS010000002.1"/>
</dbReference>
<evidence type="ECO:0000259" key="1">
    <source>
        <dbReference type="Pfam" id="PF13519"/>
    </source>
</evidence>
<sequence length="220" mass="23845">MSEQILPFYAVCDESYSMMDEIDALNEGLADLHEAISTDPVVADKTRFCVIGFSDTAEVLLPLCDLGDLDEMAGLTVKGSTNYGAAFDLLRDTIESDIADLKAQGHKVYRPAVFFMSDGQPNAPWEQSFDRVTDPTWPLRPNIVAFGMGDAHEDTVKRVATFKAFLSDGTMDQGAALHEFATALTKSIVRSGSTATEDGGVKLQIPDQVPGFTALKVDQV</sequence>
<accession>A0A543APT2</accession>